<gene>
    <name evidence="1" type="ORF">CRG98_025247</name>
</gene>
<keyword evidence="2" id="KW-1185">Reference proteome</keyword>
<dbReference type="Proteomes" id="UP000233551">
    <property type="component" value="Unassembled WGS sequence"/>
</dbReference>
<reference evidence="1 2" key="1">
    <citation type="submission" date="2017-11" db="EMBL/GenBank/DDBJ databases">
        <title>De-novo sequencing of pomegranate (Punica granatum L.) genome.</title>
        <authorList>
            <person name="Akparov Z."/>
            <person name="Amiraslanov A."/>
            <person name="Hajiyeva S."/>
            <person name="Abbasov M."/>
            <person name="Kaur K."/>
            <person name="Hamwieh A."/>
            <person name="Solovyev V."/>
            <person name="Salamov A."/>
            <person name="Braich B."/>
            <person name="Kosarev P."/>
            <person name="Mahmoud A."/>
            <person name="Hajiyev E."/>
            <person name="Babayeva S."/>
            <person name="Izzatullayeva V."/>
            <person name="Mammadov A."/>
            <person name="Mammadov A."/>
            <person name="Sharifova S."/>
            <person name="Ojaghi J."/>
            <person name="Eynullazada K."/>
            <person name="Bayramov B."/>
            <person name="Abdulazimova A."/>
            <person name="Shahmuradov I."/>
        </authorList>
    </citation>
    <scope>NUCLEOTIDE SEQUENCE [LARGE SCALE GENOMIC DNA]</scope>
    <source>
        <strain evidence="2">cv. AG2017</strain>
        <tissue evidence="1">Leaf</tissue>
    </source>
</reference>
<sequence>MDSSSHAIPFTEFLEDLRICMLSFLSLPEIVAFACMPSVCSQFWSLTAAAVSPSHPPHASPLPLMFFKWDLVFRQLKGLPLPGRHLWHH</sequence>
<proteinExistence type="predicted"/>
<name>A0A2I0JDN5_PUNGR</name>
<protein>
    <submittedName>
        <fullName evidence="1">Uncharacterized protein</fullName>
    </submittedName>
</protein>
<dbReference type="AlphaFoldDB" id="A0A2I0JDN5"/>
<evidence type="ECO:0000313" key="2">
    <source>
        <dbReference type="Proteomes" id="UP000233551"/>
    </source>
</evidence>
<accession>A0A2I0JDN5</accession>
<comment type="caution">
    <text evidence="1">The sequence shown here is derived from an EMBL/GenBank/DDBJ whole genome shotgun (WGS) entry which is preliminary data.</text>
</comment>
<organism evidence="1 2">
    <name type="scientific">Punica granatum</name>
    <name type="common">Pomegranate</name>
    <dbReference type="NCBI Taxonomy" id="22663"/>
    <lineage>
        <taxon>Eukaryota</taxon>
        <taxon>Viridiplantae</taxon>
        <taxon>Streptophyta</taxon>
        <taxon>Embryophyta</taxon>
        <taxon>Tracheophyta</taxon>
        <taxon>Spermatophyta</taxon>
        <taxon>Magnoliopsida</taxon>
        <taxon>eudicotyledons</taxon>
        <taxon>Gunneridae</taxon>
        <taxon>Pentapetalae</taxon>
        <taxon>rosids</taxon>
        <taxon>malvids</taxon>
        <taxon>Myrtales</taxon>
        <taxon>Lythraceae</taxon>
        <taxon>Punica</taxon>
    </lineage>
</organism>
<dbReference type="EMBL" id="PGOL01001784">
    <property type="protein sequence ID" value="PKI54361.1"/>
    <property type="molecule type" value="Genomic_DNA"/>
</dbReference>
<evidence type="ECO:0000313" key="1">
    <source>
        <dbReference type="EMBL" id="PKI54361.1"/>
    </source>
</evidence>